<keyword evidence="1" id="KW-1133">Transmembrane helix</keyword>
<feature type="transmembrane region" description="Helical" evidence="1">
    <location>
        <begin position="200"/>
        <end position="223"/>
    </location>
</feature>
<comment type="caution">
    <text evidence="2">The sequence shown here is derived from an EMBL/GenBank/DDBJ whole genome shotgun (WGS) entry which is preliminary data.</text>
</comment>
<evidence type="ECO:0000313" key="3">
    <source>
        <dbReference type="Proteomes" id="UP001497623"/>
    </source>
</evidence>
<protein>
    <recommendedName>
        <fullName evidence="4">Gustatory receptor</fullName>
    </recommendedName>
</protein>
<dbReference type="AlphaFoldDB" id="A0AAV2PTG2"/>
<keyword evidence="1" id="KW-0472">Membrane</keyword>
<reference evidence="2 3" key="1">
    <citation type="submission" date="2024-05" db="EMBL/GenBank/DDBJ databases">
        <authorList>
            <person name="Wallberg A."/>
        </authorList>
    </citation>
    <scope>NUCLEOTIDE SEQUENCE [LARGE SCALE GENOMIC DNA]</scope>
</reference>
<organism evidence="2 3">
    <name type="scientific">Meganyctiphanes norvegica</name>
    <name type="common">Northern krill</name>
    <name type="synonym">Thysanopoda norvegica</name>
    <dbReference type="NCBI Taxonomy" id="48144"/>
    <lineage>
        <taxon>Eukaryota</taxon>
        <taxon>Metazoa</taxon>
        <taxon>Ecdysozoa</taxon>
        <taxon>Arthropoda</taxon>
        <taxon>Crustacea</taxon>
        <taxon>Multicrustacea</taxon>
        <taxon>Malacostraca</taxon>
        <taxon>Eumalacostraca</taxon>
        <taxon>Eucarida</taxon>
        <taxon>Euphausiacea</taxon>
        <taxon>Euphausiidae</taxon>
        <taxon>Meganyctiphanes</taxon>
    </lineage>
</organism>
<feature type="transmembrane region" description="Helical" evidence="1">
    <location>
        <begin position="47"/>
        <end position="66"/>
    </location>
</feature>
<feature type="non-terminal residue" evidence="2">
    <location>
        <position position="1"/>
    </location>
</feature>
<keyword evidence="1" id="KW-0812">Transmembrane</keyword>
<evidence type="ECO:0000256" key="1">
    <source>
        <dbReference type="SAM" id="Phobius"/>
    </source>
</evidence>
<accession>A0AAV2PTG2</accession>
<feature type="transmembrane region" description="Helical" evidence="1">
    <location>
        <begin position="170"/>
        <end position="188"/>
    </location>
</feature>
<dbReference type="Proteomes" id="UP001497623">
    <property type="component" value="Unassembled WGS sequence"/>
</dbReference>
<evidence type="ECO:0000313" key="2">
    <source>
        <dbReference type="EMBL" id="CAL4063531.1"/>
    </source>
</evidence>
<proteinExistence type="predicted"/>
<sequence length="344" mass="39759">QVSKMASGVTQFQESNHRIFTFFRVFGVFQVRHNGTKHYVNPLSYTFARFMWLSWYVIGTSAGVWIKLQKSNDISAIKHHPLLDAALLVVVFMLVGPVQLHILLRNHQWLPKILNDIYKLENLPLGPGANQNYRSPNIHIQNSQDDSTEDNNSSNAEAEISKCNRILPKITVGILVAVFLICFGIALFSEITWADLRDEYKLVMIIFYLVFPVFTTWLCIVLIKHHTLMYRVIQEMDEKEFENKKTIRLIEDYMSQMHHIFEKMNNHIFQFTLGINFAIFVLSGAISMFELLQGWNDKAYDPKKKFTDVIYIIPLGICIGHIFAVCRASDDLNHNVKTPTCKIS</sequence>
<feature type="transmembrane region" description="Helical" evidence="1">
    <location>
        <begin position="268"/>
        <end position="289"/>
    </location>
</feature>
<name>A0AAV2PTG2_MEGNR</name>
<keyword evidence="3" id="KW-1185">Reference proteome</keyword>
<feature type="transmembrane region" description="Helical" evidence="1">
    <location>
        <begin position="309"/>
        <end position="328"/>
    </location>
</feature>
<feature type="transmembrane region" description="Helical" evidence="1">
    <location>
        <begin position="86"/>
        <end position="104"/>
    </location>
</feature>
<gene>
    <name evidence="2" type="ORF">MNOR_LOCUS3431</name>
</gene>
<evidence type="ECO:0008006" key="4">
    <source>
        <dbReference type="Google" id="ProtNLM"/>
    </source>
</evidence>
<dbReference type="EMBL" id="CAXKWB010001166">
    <property type="protein sequence ID" value="CAL4063531.1"/>
    <property type="molecule type" value="Genomic_DNA"/>
</dbReference>